<organism evidence="2">
    <name type="scientific">bioreactor metagenome</name>
    <dbReference type="NCBI Taxonomy" id="1076179"/>
    <lineage>
        <taxon>unclassified sequences</taxon>
        <taxon>metagenomes</taxon>
        <taxon>ecological metagenomes</taxon>
    </lineage>
</organism>
<proteinExistence type="predicted"/>
<gene>
    <name evidence="2" type="ORF">SDC9_69420</name>
</gene>
<accession>A0A644Y3P0</accession>
<keyword evidence="1" id="KW-0472">Membrane</keyword>
<protein>
    <submittedName>
        <fullName evidence="2">Uncharacterized protein</fullName>
    </submittedName>
</protein>
<keyword evidence="1" id="KW-0812">Transmembrane</keyword>
<keyword evidence="1" id="KW-1133">Transmembrane helix</keyword>
<dbReference type="EMBL" id="VSSQ01003926">
    <property type="protein sequence ID" value="MPM22959.1"/>
    <property type="molecule type" value="Genomic_DNA"/>
</dbReference>
<comment type="caution">
    <text evidence="2">The sequence shown here is derived from an EMBL/GenBank/DDBJ whole genome shotgun (WGS) entry which is preliminary data.</text>
</comment>
<feature type="transmembrane region" description="Helical" evidence="1">
    <location>
        <begin position="47"/>
        <end position="69"/>
    </location>
</feature>
<reference evidence="2" key="1">
    <citation type="submission" date="2019-08" db="EMBL/GenBank/DDBJ databases">
        <authorList>
            <person name="Kucharzyk K."/>
            <person name="Murdoch R.W."/>
            <person name="Higgins S."/>
            <person name="Loffler F."/>
        </authorList>
    </citation>
    <scope>NUCLEOTIDE SEQUENCE</scope>
</reference>
<evidence type="ECO:0000256" key="1">
    <source>
        <dbReference type="SAM" id="Phobius"/>
    </source>
</evidence>
<sequence>MNPYFIMNQVQEFIVHYPWVCGAIGLIPMVIFGIFTAKLAHKKGYRGYFFTGFFFCIIGLLYVIGLPLAKDCVGHANVKPAVKEEKAVEA</sequence>
<feature type="transmembrane region" description="Helical" evidence="1">
    <location>
        <begin position="16"/>
        <end position="35"/>
    </location>
</feature>
<dbReference type="AlphaFoldDB" id="A0A644Y3P0"/>
<evidence type="ECO:0000313" key="2">
    <source>
        <dbReference type="EMBL" id="MPM22959.1"/>
    </source>
</evidence>
<name>A0A644Y3P0_9ZZZZ</name>